<dbReference type="AlphaFoldDB" id="B3RWW7"/>
<evidence type="ECO:0000256" key="5">
    <source>
        <dbReference type="ARBA" id="ARBA00022692"/>
    </source>
</evidence>
<keyword evidence="13" id="KW-0407">Ion channel</keyword>
<dbReference type="PANTHER" id="PTHR10166">
    <property type="entry name" value="VOLTAGE-DEPENDENT CALCIUM CHANNEL SUBUNIT ALPHA-2/DELTA-RELATED"/>
    <property type="match status" value="1"/>
</dbReference>
<evidence type="ECO:0000256" key="4">
    <source>
        <dbReference type="ARBA" id="ARBA00022673"/>
    </source>
</evidence>
<keyword evidence="17" id="KW-1185">Reference proteome</keyword>
<dbReference type="Pfam" id="PF13519">
    <property type="entry name" value="VWA_2"/>
    <property type="match status" value="1"/>
</dbReference>
<protein>
    <recommendedName>
        <fullName evidence="15">VWFA domain-containing protein</fullName>
    </recommendedName>
</protein>
<evidence type="ECO:0000256" key="3">
    <source>
        <dbReference type="ARBA" id="ARBA00022568"/>
    </source>
</evidence>
<evidence type="ECO:0000256" key="6">
    <source>
        <dbReference type="ARBA" id="ARBA00022729"/>
    </source>
</evidence>
<gene>
    <name evidence="16" type="ORF">TRIADDRAFT_56910</name>
</gene>
<evidence type="ECO:0000313" key="17">
    <source>
        <dbReference type="Proteomes" id="UP000009022"/>
    </source>
</evidence>
<keyword evidence="9" id="KW-1133">Transmembrane helix</keyword>
<dbReference type="Proteomes" id="UP000009022">
    <property type="component" value="Unassembled WGS sequence"/>
</dbReference>
<proteinExistence type="predicted"/>
<dbReference type="GeneID" id="6754308"/>
<dbReference type="InterPro" id="IPR036465">
    <property type="entry name" value="vWFA_dom_sf"/>
</dbReference>
<dbReference type="InterPro" id="IPR051173">
    <property type="entry name" value="Ca_channel_alpha-2/delta"/>
</dbReference>
<keyword evidence="7" id="KW-0106">Calcium</keyword>
<evidence type="ECO:0000256" key="8">
    <source>
        <dbReference type="ARBA" id="ARBA00022882"/>
    </source>
</evidence>
<evidence type="ECO:0000256" key="9">
    <source>
        <dbReference type="ARBA" id="ARBA00022989"/>
    </source>
</evidence>
<keyword evidence="3" id="KW-0109">Calcium transport</keyword>
<dbReference type="KEGG" id="tad:TRIADDRAFT_56910"/>
<dbReference type="SMART" id="SM00327">
    <property type="entry name" value="VWA"/>
    <property type="match status" value="1"/>
</dbReference>
<dbReference type="STRING" id="10228.B3RWW7"/>
<comment type="subcellular location">
    <subcellularLocation>
        <location evidence="1">Membrane</location>
        <topology evidence="1">Single-pass type I membrane protein</topology>
    </subcellularLocation>
</comment>
<dbReference type="CTD" id="6754308"/>
<feature type="chain" id="PRO_5002797020" description="VWFA domain-containing protein" evidence="14">
    <location>
        <begin position="28"/>
        <end position="732"/>
    </location>
</feature>
<feature type="domain" description="VWFA" evidence="15">
    <location>
        <begin position="238"/>
        <end position="420"/>
    </location>
</feature>
<organism evidence="16 17">
    <name type="scientific">Trichoplax adhaerens</name>
    <name type="common">Trichoplax reptans</name>
    <dbReference type="NCBI Taxonomy" id="10228"/>
    <lineage>
        <taxon>Eukaryota</taxon>
        <taxon>Metazoa</taxon>
        <taxon>Placozoa</taxon>
        <taxon>Uniplacotomia</taxon>
        <taxon>Trichoplacea</taxon>
        <taxon>Trichoplacidae</taxon>
        <taxon>Trichoplax</taxon>
    </lineage>
</organism>
<evidence type="ECO:0000256" key="2">
    <source>
        <dbReference type="ARBA" id="ARBA00022448"/>
    </source>
</evidence>
<dbReference type="RefSeq" id="XP_002112657.1">
    <property type="nucleotide sequence ID" value="XM_002112621.1"/>
</dbReference>
<dbReference type="InParanoid" id="B3RWW7"/>
<feature type="signal peptide" evidence="14">
    <location>
        <begin position="1"/>
        <end position="27"/>
    </location>
</feature>
<evidence type="ECO:0000259" key="15">
    <source>
        <dbReference type="PROSITE" id="PS50234"/>
    </source>
</evidence>
<dbReference type="SUPFAM" id="SSF53300">
    <property type="entry name" value="vWA-like"/>
    <property type="match status" value="1"/>
</dbReference>
<dbReference type="HOGENOM" id="CLU_004660_1_1_1"/>
<dbReference type="PhylomeDB" id="B3RWW7"/>
<keyword evidence="6 14" id="KW-0732">Signal</keyword>
<dbReference type="eggNOG" id="KOG2353">
    <property type="taxonomic scope" value="Eukaryota"/>
</dbReference>
<evidence type="ECO:0000256" key="14">
    <source>
        <dbReference type="SAM" id="SignalP"/>
    </source>
</evidence>
<dbReference type="GO" id="GO:0005245">
    <property type="term" value="F:voltage-gated calcium channel activity"/>
    <property type="evidence" value="ECO:0000318"/>
    <property type="project" value="GO_Central"/>
</dbReference>
<dbReference type="GO" id="GO:0005891">
    <property type="term" value="C:voltage-gated calcium channel complex"/>
    <property type="evidence" value="ECO:0000318"/>
    <property type="project" value="GO_Central"/>
</dbReference>
<keyword evidence="10" id="KW-0406">Ion transport</keyword>
<evidence type="ECO:0000256" key="10">
    <source>
        <dbReference type="ARBA" id="ARBA00023065"/>
    </source>
</evidence>
<dbReference type="OrthoDB" id="10054666at2759"/>
<dbReference type="Gene3D" id="3.30.450.20">
    <property type="entry name" value="PAS domain"/>
    <property type="match status" value="1"/>
</dbReference>
<reference evidence="16 17" key="1">
    <citation type="journal article" date="2008" name="Nature">
        <title>The Trichoplax genome and the nature of placozoans.</title>
        <authorList>
            <person name="Srivastava M."/>
            <person name="Begovic E."/>
            <person name="Chapman J."/>
            <person name="Putnam N.H."/>
            <person name="Hellsten U."/>
            <person name="Kawashima T."/>
            <person name="Kuo A."/>
            <person name="Mitros T."/>
            <person name="Salamov A."/>
            <person name="Carpenter M.L."/>
            <person name="Signorovitch A.Y."/>
            <person name="Moreno M.A."/>
            <person name="Kamm K."/>
            <person name="Grimwood J."/>
            <person name="Schmutz J."/>
            <person name="Shapiro H."/>
            <person name="Grigoriev I.V."/>
            <person name="Buss L.W."/>
            <person name="Schierwater B."/>
            <person name="Dellaporta S.L."/>
            <person name="Rokhsar D.S."/>
        </authorList>
    </citation>
    <scope>NUCLEOTIDE SEQUENCE [LARGE SCALE GENOMIC DNA]</scope>
    <source>
        <strain evidence="16 17">Grell-BS-1999</strain>
    </source>
</reference>
<dbReference type="OMA" id="ENRTERW"/>
<accession>B3RWW7</accession>
<evidence type="ECO:0000256" key="1">
    <source>
        <dbReference type="ARBA" id="ARBA00004479"/>
    </source>
</evidence>
<dbReference type="InterPro" id="IPR013608">
    <property type="entry name" value="VWA_N"/>
</dbReference>
<keyword evidence="5" id="KW-0812">Transmembrane</keyword>
<dbReference type="Gene3D" id="3.40.50.410">
    <property type="entry name" value="von Willebrand factor, type A domain"/>
    <property type="match status" value="1"/>
</dbReference>
<evidence type="ECO:0000256" key="12">
    <source>
        <dbReference type="ARBA" id="ARBA00023180"/>
    </source>
</evidence>
<evidence type="ECO:0000256" key="11">
    <source>
        <dbReference type="ARBA" id="ARBA00023136"/>
    </source>
</evidence>
<dbReference type="InterPro" id="IPR002035">
    <property type="entry name" value="VWF_A"/>
</dbReference>
<dbReference type="FunFam" id="3.40.50.410:FF:000256">
    <property type="entry name" value="Voltage-dependent calcium channel subunit alpha-2/delta-3"/>
    <property type="match status" value="1"/>
</dbReference>
<dbReference type="Pfam" id="PF08399">
    <property type="entry name" value="VWA_N"/>
    <property type="match status" value="1"/>
</dbReference>
<keyword evidence="8" id="KW-0851">Voltage-gated channel</keyword>
<dbReference type="PANTHER" id="PTHR10166:SF37">
    <property type="entry name" value="STOLID, ISOFORM H"/>
    <property type="match status" value="1"/>
</dbReference>
<evidence type="ECO:0000256" key="13">
    <source>
        <dbReference type="ARBA" id="ARBA00023303"/>
    </source>
</evidence>
<keyword evidence="12" id="KW-0325">Glycoprotein</keyword>
<keyword evidence="2" id="KW-0813">Transport</keyword>
<keyword evidence="11" id="KW-0472">Membrane</keyword>
<sequence>MSQQRKFLTTVAFLAFIGIFNSHVIRGQQFNLENINLWADQIGNELNRIGYEILDLNKIENIYQKQDLYVQNLNGSFLIQQLARNLRETFSTKVAALQNLVDAVQILANDKLTNLTELRQLHYYDSLSSNITSELTMTYSTKFKTLINSSLSVIQIPTNVYSGSRSILATIEYTKNLNDYFIENYNNDPNLRNQYFGGNDGVFRTFPGRPWPKDESGIVLYDCRQRGWYILGSDSPKNVIILIDRSGSMRGMPLAIAKWGTSNLLDTLNQNDFFTILTFNESITPVIDCYTNLIQATDENKKLYKTYLEKFTDGGRADFNHSYAMAFDLLQNAKTQSFRHSAKCQEAIVLFTDGAAQYTEKLLAERNSEKKIRIITFVVGPQFYDTVPIEKLTCEYNGFLGKIPSMGEVGDAIRQYTEVMNRPLLNDKNHPVKWTSVYWDKLGMGLVTTAVMPAFRFNLTASLNPEQLLGVMATDVPIEMFQQCVPQHLLLPNGYAFVIDNNGLVLFHPGIRATLRKAMIDRLSGSMTMETKLLYRNYEKGQGVVKRMTYHFMPVVNTSYSVAIAIEDNTGIPISNSCYSKGLEYLNNMTKSEITTKILDWLHCHGDNLHQSSKYDKKFSKNCYHEVTGGLIKSKQDFDKYCNQALFKQLLQDAHSVDTLKPPQPALQDDAVANREGICDTFISTFSGLTKYYTLISGQRCCSILGSRQCLEKGKEFEESVVTKSVAIKRLT</sequence>
<name>B3RWW7_TRIAD</name>
<dbReference type="PROSITE" id="PS50234">
    <property type="entry name" value="VWFA"/>
    <property type="match status" value="1"/>
</dbReference>
<evidence type="ECO:0000256" key="7">
    <source>
        <dbReference type="ARBA" id="ARBA00022837"/>
    </source>
</evidence>
<keyword evidence="4" id="KW-0107">Calcium channel</keyword>
<evidence type="ECO:0000313" key="16">
    <source>
        <dbReference type="EMBL" id="EDV24767.1"/>
    </source>
</evidence>
<dbReference type="EMBL" id="DS985245">
    <property type="protein sequence ID" value="EDV24767.1"/>
    <property type="molecule type" value="Genomic_DNA"/>
</dbReference>